<keyword evidence="3" id="KW-1185">Reference proteome</keyword>
<evidence type="ECO:0000313" key="3">
    <source>
        <dbReference type="Proteomes" id="UP001246372"/>
    </source>
</evidence>
<dbReference type="RefSeq" id="WP_315649549.1">
    <property type="nucleotide sequence ID" value="NZ_JAVXZY010000002.1"/>
</dbReference>
<reference evidence="2" key="1">
    <citation type="submission" date="2023-09" db="EMBL/GenBank/DDBJ databases">
        <title>Paucibacter sp. APW11 Genome sequencing and assembly.</title>
        <authorList>
            <person name="Kim I."/>
        </authorList>
    </citation>
    <scope>NUCLEOTIDE SEQUENCE</scope>
    <source>
        <strain evidence="2">APW11</strain>
    </source>
</reference>
<accession>A0ABU3PA10</accession>
<evidence type="ECO:0000313" key="2">
    <source>
        <dbReference type="EMBL" id="MDT8999060.1"/>
    </source>
</evidence>
<dbReference type="NCBIfam" id="TIGR04438">
    <property type="entry name" value="small_Trp_rich"/>
    <property type="match status" value="1"/>
</dbReference>
<dbReference type="InterPro" id="IPR031044">
    <property type="entry name" value="Small_Trp_rich"/>
</dbReference>
<evidence type="ECO:0000256" key="1">
    <source>
        <dbReference type="SAM" id="Phobius"/>
    </source>
</evidence>
<organism evidence="2 3">
    <name type="scientific">Roseateles aquae</name>
    <dbReference type="NCBI Taxonomy" id="3077235"/>
    <lineage>
        <taxon>Bacteria</taxon>
        <taxon>Pseudomonadati</taxon>
        <taxon>Pseudomonadota</taxon>
        <taxon>Betaproteobacteria</taxon>
        <taxon>Burkholderiales</taxon>
        <taxon>Sphaerotilaceae</taxon>
        <taxon>Roseateles</taxon>
    </lineage>
</organism>
<proteinExistence type="predicted"/>
<keyword evidence="1" id="KW-0472">Membrane</keyword>
<feature type="transmembrane region" description="Helical" evidence="1">
    <location>
        <begin position="27"/>
        <end position="43"/>
    </location>
</feature>
<dbReference type="Proteomes" id="UP001246372">
    <property type="component" value="Unassembled WGS sequence"/>
</dbReference>
<keyword evidence="1" id="KW-1133">Transmembrane helix</keyword>
<name>A0ABU3PA10_9BURK</name>
<sequence length="81" mass="9176">MWMVGLGVVLLLLKLLGVVPVAHWSWIVILLPFGLAALWWAWADSSGYTQRKAMEAMDAKKAARRQRAVENLGQSDRQRRS</sequence>
<keyword evidence="1" id="KW-0812">Transmembrane</keyword>
<comment type="caution">
    <text evidence="2">The sequence shown here is derived from an EMBL/GenBank/DDBJ whole genome shotgun (WGS) entry which is preliminary data.</text>
</comment>
<dbReference type="EMBL" id="JAVXZY010000002">
    <property type="protein sequence ID" value="MDT8999060.1"/>
    <property type="molecule type" value="Genomic_DNA"/>
</dbReference>
<gene>
    <name evidence="2" type="ORF">RQP53_07255</name>
</gene>
<protein>
    <submittedName>
        <fullName evidence="2">TIGR04438 family Trp-rich protein</fullName>
    </submittedName>
</protein>